<evidence type="ECO:0000256" key="4">
    <source>
        <dbReference type="ARBA" id="ARBA00022679"/>
    </source>
</evidence>
<keyword evidence="5 6" id="KW-0833">Ubl conjugation pathway</keyword>
<organism evidence="9 10">
    <name type="scientific">Leucosporidium creatinivorum</name>
    <dbReference type="NCBI Taxonomy" id="106004"/>
    <lineage>
        <taxon>Eukaryota</taxon>
        <taxon>Fungi</taxon>
        <taxon>Dikarya</taxon>
        <taxon>Basidiomycota</taxon>
        <taxon>Pucciniomycotina</taxon>
        <taxon>Microbotryomycetes</taxon>
        <taxon>Leucosporidiales</taxon>
        <taxon>Leucosporidium</taxon>
    </lineage>
</organism>
<keyword evidence="10" id="KW-1185">Reference proteome</keyword>
<feature type="compositionally biased region" description="Basic residues" evidence="7">
    <location>
        <begin position="1322"/>
        <end position="1332"/>
    </location>
</feature>
<comment type="catalytic activity">
    <reaction evidence="1">
        <text>S-ubiquitinyl-[E2 ubiquitin-conjugating enzyme]-L-cysteine + [acceptor protein]-L-lysine = [E2 ubiquitin-conjugating enzyme]-L-cysteine + N(6)-ubiquitinyl-[acceptor protein]-L-lysine.</text>
        <dbReference type="EC" id="2.3.2.26"/>
    </reaction>
</comment>
<feature type="compositionally biased region" description="Basic and acidic residues" evidence="7">
    <location>
        <begin position="272"/>
        <end position="282"/>
    </location>
</feature>
<protein>
    <recommendedName>
        <fullName evidence="3">HECT-type E3 ubiquitin transferase</fullName>
        <ecNumber evidence="3">2.3.2.26</ecNumber>
    </recommendedName>
</protein>
<evidence type="ECO:0000256" key="7">
    <source>
        <dbReference type="SAM" id="MobiDB-lite"/>
    </source>
</evidence>
<evidence type="ECO:0000313" key="9">
    <source>
        <dbReference type="EMBL" id="ORY69452.1"/>
    </source>
</evidence>
<dbReference type="GO" id="GO:0061630">
    <property type="term" value="F:ubiquitin protein ligase activity"/>
    <property type="evidence" value="ECO:0007669"/>
    <property type="project" value="UniProtKB-EC"/>
</dbReference>
<feature type="compositionally biased region" description="Polar residues" evidence="7">
    <location>
        <begin position="7"/>
        <end position="22"/>
    </location>
</feature>
<comment type="similarity">
    <text evidence="2">Belongs to the UPL family. K-HECT subfamily.</text>
</comment>
<evidence type="ECO:0000256" key="2">
    <source>
        <dbReference type="ARBA" id="ARBA00006331"/>
    </source>
</evidence>
<dbReference type="SUPFAM" id="SSF48371">
    <property type="entry name" value="ARM repeat"/>
    <property type="match status" value="1"/>
</dbReference>
<feature type="compositionally biased region" description="Basic residues" evidence="7">
    <location>
        <begin position="224"/>
        <end position="236"/>
    </location>
</feature>
<dbReference type="PROSITE" id="PS50237">
    <property type="entry name" value="HECT"/>
    <property type="match status" value="1"/>
</dbReference>
<dbReference type="InterPro" id="IPR035983">
    <property type="entry name" value="Hect_E3_ubiquitin_ligase"/>
</dbReference>
<evidence type="ECO:0000313" key="10">
    <source>
        <dbReference type="Proteomes" id="UP000193467"/>
    </source>
</evidence>
<dbReference type="SMART" id="SM00119">
    <property type="entry name" value="HECTc"/>
    <property type="match status" value="1"/>
</dbReference>
<sequence>MRRSSRKSTSAAQANTPTTDLANSPAAPVQDQLTNTNSDQLTSTSASNSTSTTSSKSKRKRPNDDLPSAPTNSNTASSSANARPKRKSVTFEELEEAPVASTSRSTRSRRSSAASSTSASAPQPSAKSLGKRRAVSPSVDDPTPPAPAPATASQPSKRRKVSHPAATPADSKSSAEKDYNLRSRQPPTTNPSPPKSSSKNKGKASSSSTTPIAAASNNNPMPRKGSRASRAAKAKARAFEDGDDDHPLDLLGIGAEEDVDMADVAETSGNAKKREAMAHHEEAEDDDDDDDDEENESGSDSGSDSEDNEGEGHYDEDEEVYETSLRADGSAHGDHDHDGYHSGGGDSDLIDPPQTFDADGSPLGTNSSLLDQAGLDAADAAEAAALFGGGGAFRALQGMMSGMSGRLKGLLQSLKQKGGDPSAKLMALQDLAELLSVSTEDTLSGYFQVEAFVKEIVSILRGDSNTGGSGGGSGLTEEEMIAFGMDPAEHGGGGGSEENDVQMMLLACRCLANLMEALPGSAHSVVYAGAVPVLCSKLLEIQYIDLAEQTLSTLEKISEEVPSSIVREGGLGALLTFLDFFSFHVQRTAVTAAANCCRSLSLDSFSMVQDVIPIFKNILGYPDQRVVEQGCLAVVRIVDSYRHYPEKLEALLTSDLLAAVRALLNPDSTTVGPNTYTQTLKMLSTASKASPGVAINLVDLSVANTLYHLLTGVAAPEFPTNEGCQVLPKSEREGDDMLVMQNLVQRPKEQIQETLNLICELLPPLPKDGIFDSRAFSGKERSSRSSGKDKVKREELTPDLGAALAESAAAPLASTSTADLSADVKMEAADDLPPPIPSPVAGSSSNSRSASRAGKSRDRDVAKEAIVEKRLQLLNEGSDNRKLVVNRLYALLLPILVDVCAASVNSQVRSKAVLGLLKIVNFCEKEPLAEILHTVSMASFLAAILSSRDQGPLATNALQLVELLLVKMPDAYQYFFRREGVMHEIEQIASAALVSQPKSKKSSPSRTPRNAADLVNADAGPSNLSRALEQHADASSPLTPAEAQAQDMITLRARHLRDDYGSADSEPALRARAALDTIAELVAKLDAFAKPSGKGVKLEKKVAEVVGKVSKLFSDEKEPLSSFELLESGLVDGLLRFATETGTPTLTVQRRQELLAAAFMPRLDSGTSTPAFGLLVKRLQESLSRMEEFEVQLAAQNSTDAESRRNGPSMLARQLKLRLVAEEGSDIPRSCTNIVVSIHAIATFQAFNDYLRPRILAATSLADRLGSGSGAGAESSSGTNVAGGSRLSSSLGAALAAAEEAEANAEASTSAGTGAGTSGKKSPTRRRSRRLSGKGLEGEGAEASSSKAPEPATSAAPDDDPMDDGEDDSCEDDERDEDGDLFAGGFDASPPSRDERPVNLEVADDGSKVVAKTPDGTRVATPTIAGSSARPPPAPKPRASYAAAVKTEPSDFHLEFSMGDRDVNLDTTVYGAVHNHDLSTPGANRRNMWHSIYEVRFRKVEGPARPDVDHASPESTSRDNETILTRMPASIPADSRQAKILQLLWVLHRLNSEYADTGELGSTALADASFVNNKLTAKLNRQLEEPMIVASACLPEWATDLPVHFPFLFPFDTRYTFLQSTAFGYARLMQKWVGQTRTDNSRRDDNLGFLGRLQRQKVRISRDRMLESAFKVFELYGSSRASLEVEFFSEVGSGLGPTLEFYALVSKEFARAELSIWRHGDSSDSTFVHSAAGLFPAPLDDTATEAGKKALKIFRVLGQFVAKSMMDSRIIDVHFSRAFMRLVLDQELPLTIAAVKTVDKNLGSSLAHLQELVDGKQALENDESKSDADRETELAKITSTVNDLTLDFTLPGYDIALKDGGHDIAVDTSNLEEYIGLVIDWTLRKGVMLQLKEFRTGFSAVFPVRDLQSFTPAELVMLTGALDEDWTIEGLTNAVKADHGFTMDSRPVRDLLSIMSEFSLDERREFLAFTTGSPRLPIGGFSALSPTLTIVRKDGGDGALFSSMTCVSYIKLPNYSSRDVVKDRVLFAIREGQGGFHLS</sequence>
<dbReference type="GO" id="GO:0016607">
    <property type="term" value="C:nuclear speck"/>
    <property type="evidence" value="ECO:0007669"/>
    <property type="project" value="TreeGrafter"/>
</dbReference>
<feature type="domain" description="HECT" evidence="8">
    <location>
        <begin position="1696"/>
        <end position="2039"/>
    </location>
</feature>
<dbReference type="GO" id="GO:0000209">
    <property type="term" value="P:protein polyubiquitination"/>
    <property type="evidence" value="ECO:0007669"/>
    <property type="project" value="TreeGrafter"/>
</dbReference>
<evidence type="ECO:0000256" key="5">
    <source>
        <dbReference type="ARBA" id="ARBA00022786"/>
    </source>
</evidence>
<dbReference type="PANTHER" id="PTHR45670">
    <property type="entry name" value="E3 UBIQUITIN-PROTEIN LIGASE TRIP12"/>
    <property type="match status" value="1"/>
</dbReference>
<feature type="region of interest" description="Disordered" evidence="7">
    <location>
        <begin position="1"/>
        <end position="364"/>
    </location>
</feature>
<dbReference type="PANTHER" id="PTHR45670:SF1">
    <property type="entry name" value="E3 UBIQUITIN-PROTEIN LIGASE HECTD1"/>
    <property type="match status" value="1"/>
</dbReference>
<feature type="compositionally biased region" description="Basic and acidic residues" evidence="7">
    <location>
        <begin position="777"/>
        <end position="794"/>
    </location>
</feature>
<evidence type="ECO:0000256" key="6">
    <source>
        <dbReference type="PROSITE-ProRule" id="PRU00104"/>
    </source>
</evidence>
<dbReference type="InParanoid" id="A0A1Y2ED15"/>
<dbReference type="EC" id="2.3.2.26" evidence="3"/>
<feature type="region of interest" description="Disordered" evidence="7">
    <location>
        <begin position="996"/>
        <end position="1018"/>
    </location>
</feature>
<feature type="compositionally biased region" description="Low complexity" evidence="7">
    <location>
        <begin position="841"/>
        <end position="853"/>
    </location>
</feature>
<feature type="compositionally biased region" description="Basic and acidic residues" evidence="7">
    <location>
        <begin position="237"/>
        <end position="248"/>
    </location>
</feature>
<feature type="compositionally biased region" description="Basic and acidic residues" evidence="7">
    <location>
        <begin position="329"/>
        <end position="340"/>
    </location>
</feature>
<dbReference type="CDD" id="cd00078">
    <property type="entry name" value="HECTc"/>
    <property type="match status" value="1"/>
</dbReference>
<evidence type="ECO:0000256" key="3">
    <source>
        <dbReference type="ARBA" id="ARBA00012485"/>
    </source>
</evidence>
<dbReference type="InterPro" id="IPR057948">
    <property type="entry name" value="TPR_TRIP12_N"/>
</dbReference>
<dbReference type="Gene3D" id="3.30.2410.10">
    <property type="entry name" value="Hect, E3 ligase catalytic domain"/>
    <property type="match status" value="1"/>
</dbReference>
<proteinExistence type="inferred from homology"/>
<feature type="compositionally biased region" description="Low complexity" evidence="7">
    <location>
        <begin position="1341"/>
        <end position="1356"/>
    </location>
</feature>
<dbReference type="InterPro" id="IPR045322">
    <property type="entry name" value="HECTD1/TRIP12-like"/>
</dbReference>
<feature type="compositionally biased region" description="Polar residues" evidence="7">
    <location>
        <begin position="31"/>
        <end position="41"/>
    </location>
</feature>
<dbReference type="Gene3D" id="1.25.10.10">
    <property type="entry name" value="Leucine-rich Repeat Variant"/>
    <property type="match status" value="1"/>
</dbReference>
<name>A0A1Y2ED15_9BASI</name>
<dbReference type="EMBL" id="MCGR01000056">
    <property type="protein sequence ID" value="ORY69452.1"/>
    <property type="molecule type" value="Genomic_DNA"/>
</dbReference>
<feature type="compositionally biased region" description="Low complexity" evidence="7">
    <location>
        <begin position="100"/>
        <end position="121"/>
    </location>
</feature>
<feature type="compositionally biased region" description="Low complexity" evidence="7">
    <location>
        <begin position="67"/>
        <end position="82"/>
    </location>
</feature>
<feature type="compositionally biased region" description="Low complexity" evidence="7">
    <location>
        <begin position="42"/>
        <end position="55"/>
    </location>
</feature>
<feature type="region of interest" description="Disordered" evidence="7">
    <location>
        <begin position="1266"/>
        <end position="1286"/>
    </location>
</feature>
<dbReference type="InterPro" id="IPR000569">
    <property type="entry name" value="HECT_dom"/>
</dbReference>
<gene>
    <name evidence="9" type="ORF">BCR35DRAFT_308042</name>
</gene>
<feature type="compositionally biased region" description="Low complexity" evidence="7">
    <location>
        <begin position="195"/>
        <end position="220"/>
    </location>
</feature>
<dbReference type="GO" id="GO:0043161">
    <property type="term" value="P:proteasome-mediated ubiquitin-dependent protein catabolic process"/>
    <property type="evidence" value="ECO:0007669"/>
    <property type="project" value="TreeGrafter"/>
</dbReference>
<feature type="compositionally biased region" description="Acidic residues" evidence="7">
    <location>
        <begin position="283"/>
        <end position="321"/>
    </location>
</feature>
<reference evidence="9 10" key="1">
    <citation type="submission" date="2016-07" db="EMBL/GenBank/DDBJ databases">
        <title>Pervasive Adenine N6-methylation of Active Genes in Fungi.</title>
        <authorList>
            <consortium name="DOE Joint Genome Institute"/>
            <person name="Mondo S.J."/>
            <person name="Dannebaum R.O."/>
            <person name="Kuo R.C."/>
            <person name="Labutti K."/>
            <person name="Haridas S."/>
            <person name="Kuo A."/>
            <person name="Salamov A."/>
            <person name="Ahrendt S.R."/>
            <person name="Lipzen A."/>
            <person name="Sullivan W."/>
            <person name="Andreopoulos W.B."/>
            <person name="Clum A."/>
            <person name="Lindquist E."/>
            <person name="Daum C."/>
            <person name="Ramamoorthy G.K."/>
            <person name="Gryganskyi A."/>
            <person name="Culley D."/>
            <person name="Magnuson J.K."/>
            <person name="James T.Y."/>
            <person name="O'Malley M.A."/>
            <person name="Stajich J.E."/>
            <person name="Spatafora J.W."/>
            <person name="Visel A."/>
            <person name="Grigoriev I.V."/>
        </authorList>
    </citation>
    <scope>NUCLEOTIDE SEQUENCE [LARGE SCALE GENOMIC DNA]</scope>
    <source>
        <strain evidence="9 10">62-1032</strain>
    </source>
</reference>
<dbReference type="Pfam" id="PF00632">
    <property type="entry name" value="HECT"/>
    <property type="match status" value="1"/>
</dbReference>
<dbReference type="Gene3D" id="3.90.1750.10">
    <property type="entry name" value="Hect, E3 ligase catalytic domains"/>
    <property type="match status" value="1"/>
</dbReference>
<feature type="compositionally biased region" description="Low complexity" evidence="7">
    <location>
        <begin position="1272"/>
        <end position="1286"/>
    </location>
</feature>
<dbReference type="OrthoDB" id="2537092at2759"/>
<dbReference type="InterPro" id="IPR016024">
    <property type="entry name" value="ARM-type_fold"/>
</dbReference>
<dbReference type="Proteomes" id="UP000193467">
    <property type="component" value="Unassembled WGS sequence"/>
</dbReference>
<evidence type="ECO:0000259" key="8">
    <source>
        <dbReference type="PROSITE" id="PS50237"/>
    </source>
</evidence>
<dbReference type="Pfam" id="PF25579">
    <property type="entry name" value="TPR_TRIP12_N"/>
    <property type="match status" value="1"/>
</dbReference>
<evidence type="ECO:0000256" key="1">
    <source>
        <dbReference type="ARBA" id="ARBA00000885"/>
    </source>
</evidence>
<dbReference type="InterPro" id="IPR011989">
    <property type="entry name" value="ARM-like"/>
</dbReference>
<accession>A0A1Y2ED15</accession>
<comment type="caution">
    <text evidence="9">The sequence shown here is derived from an EMBL/GenBank/DDBJ whole genome shotgun (WGS) entry which is preliminary data.</text>
</comment>
<feature type="region of interest" description="Disordered" evidence="7">
    <location>
        <begin position="829"/>
        <end position="861"/>
    </location>
</feature>
<feature type="active site" description="Glycyl thioester intermediate" evidence="6">
    <location>
        <position position="2006"/>
    </location>
</feature>
<dbReference type="STRING" id="106004.A0A1Y2ED15"/>
<dbReference type="FunCoup" id="A0A1Y2ED15">
    <property type="interactions" value="602"/>
</dbReference>
<feature type="compositionally biased region" description="Acidic residues" evidence="7">
    <location>
        <begin position="1357"/>
        <end position="1380"/>
    </location>
</feature>
<keyword evidence="4" id="KW-0808">Transferase</keyword>
<feature type="region of interest" description="Disordered" evidence="7">
    <location>
        <begin position="1304"/>
        <end position="1438"/>
    </location>
</feature>
<feature type="region of interest" description="Disordered" evidence="7">
    <location>
        <begin position="772"/>
        <end position="794"/>
    </location>
</feature>
<dbReference type="SUPFAM" id="SSF56204">
    <property type="entry name" value="Hect, E3 ligase catalytic domain"/>
    <property type="match status" value="1"/>
</dbReference>